<dbReference type="CDD" id="cd05233">
    <property type="entry name" value="SDR_c"/>
    <property type="match status" value="1"/>
</dbReference>
<sequence length="261" mass="27616">MSKSLGAALVIGAGGGDGRAVAMQLAQEGWSKLVLGDQNETLLAEVAKECQRLGGDRVKICTGICDAGNPSDLDQLIERGIEQFGEINHCANCLRVEPTNMAFGDKTREDFARLNDAWQRKVWLAMRAEVRLFLAQAARGSTGDCSIVNVAAAQGLASERGFPQYCAAAHGIVGMSRATAMDYVQKGFRINCVCPGPSGEDLSSSADHQPSRPVSLPVPPSGRYITSDAVASAVVFLLSPKAASITGIELPVDGGWSLYHH</sequence>
<dbReference type="OrthoDB" id="5840532at2759"/>
<evidence type="ECO:0000256" key="2">
    <source>
        <dbReference type="ARBA" id="ARBA00023002"/>
    </source>
</evidence>
<comment type="similarity">
    <text evidence="1">Belongs to the short-chain dehydrogenases/reductases (SDR) family.</text>
</comment>
<keyword evidence="2" id="KW-0560">Oxidoreductase</keyword>
<dbReference type="OMA" id="SIHYCAN"/>
<dbReference type="PRINTS" id="PR00081">
    <property type="entry name" value="GDHRDH"/>
</dbReference>
<dbReference type="HOGENOM" id="CLU_010194_1_0_1"/>
<dbReference type="InterPro" id="IPR002347">
    <property type="entry name" value="SDR_fam"/>
</dbReference>
<evidence type="ECO:0000256" key="1">
    <source>
        <dbReference type="ARBA" id="ARBA00006484"/>
    </source>
</evidence>
<dbReference type="EMBL" id="KN847522">
    <property type="protein sequence ID" value="KIV92782.1"/>
    <property type="molecule type" value="Genomic_DNA"/>
</dbReference>
<dbReference type="AlphaFoldDB" id="A0A0D1ZDJ2"/>
<dbReference type="Pfam" id="PF13561">
    <property type="entry name" value="adh_short_C2"/>
    <property type="match status" value="1"/>
</dbReference>
<dbReference type="InterPro" id="IPR036291">
    <property type="entry name" value="NAD(P)-bd_dom_sf"/>
</dbReference>
<dbReference type="RefSeq" id="XP_016224356.1">
    <property type="nucleotide sequence ID" value="XM_016368568.1"/>
</dbReference>
<dbReference type="GeneID" id="27321893"/>
<dbReference type="Gene3D" id="3.40.50.720">
    <property type="entry name" value="NAD(P)-binding Rossmann-like Domain"/>
    <property type="match status" value="1"/>
</dbReference>
<dbReference type="STRING" id="212818.A0A0D1ZDJ2"/>
<dbReference type="SUPFAM" id="SSF51735">
    <property type="entry name" value="NAD(P)-binding Rossmann-fold domains"/>
    <property type="match status" value="1"/>
</dbReference>
<proteinExistence type="inferred from homology"/>
<evidence type="ECO:0000313" key="3">
    <source>
        <dbReference type="EMBL" id="KIV92782.1"/>
    </source>
</evidence>
<dbReference type="GO" id="GO:0016491">
    <property type="term" value="F:oxidoreductase activity"/>
    <property type="evidence" value="ECO:0007669"/>
    <property type="project" value="UniProtKB-KW"/>
</dbReference>
<gene>
    <name evidence="3" type="ORF">PV10_04048</name>
</gene>
<protein>
    <submittedName>
        <fullName evidence="3">Uncharacterized protein</fullName>
    </submittedName>
</protein>
<dbReference type="Proteomes" id="UP000054302">
    <property type="component" value="Unassembled WGS sequence"/>
</dbReference>
<name>A0A0D1ZDJ2_EXOME</name>
<dbReference type="PANTHER" id="PTHR24321">
    <property type="entry name" value="DEHYDROGENASES, SHORT CHAIN"/>
    <property type="match status" value="1"/>
</dbReference>
<dbReference type="VEuPathDB" id="FungiDB:PV10_04048"/>
<dbReference type="PANTHER" id="PTHR24321:SF12">
    <property type="entry name" value="SHORT-CHAIN DEHYDROGENASE_REDUCTASE FAMILY, PUTATIVE (AFU_ORTHOLOGUE AFUA_5G14340)-RELATED"/>
    <property type="match status" value="1"/>
</dbReference>
<evidence type="ECO:0000313" key="4">
    <source>
        <dbReference type="Proteomes" id="UP000054302"/>
    </source>
</evidence>
<accession>A0A0D1ZDJ2</accession>
<organism evidence="3 4">
    <name type="scientific">Exophiala mesophila</name>
    <name type="common">Black yeast-like fungus</name>
    <dbReference type="NCBI Taxonomy" id="212818"/>
    <lineage>
        <taxon>Eukaryota</taxon>
        <taxon>Fungi</taxon>
        <taxon>Dikarya</taxon>
        <taxon>Ascomycota</taxon>
        <taxon>Pezizomycotina</taxon>
        <taxon>Eurotiomycetes</taxon>
        <taxon>Chaetothyriomycetidae</taxon>
        <taxon>Chaetothyriales</taxon>
        <taxon>Herpotrichiellaceae</taxon>
        <taxon>Exophiala</taxon>
    </lineage>
</organism>
<reference evidence="3 4" key="1">
    <citation type="submission" date="2015-01" db="EMBL/GenBank/DDBJ databases">
        <title>The Genome Sequence of Exophiala mesophila CBS40295.</title>
        <authorList>
            <consortium name="The Broad Institute Genomics Platform"/>
            <person name="Cuomo C."/>
            <person name="de Hoog S."/>
            <person name="Gorbushina A."/>
            <person name="Stielow B."/>
            <person name="Teixiera M."/>
            <person name="Abouelleil A."/>
            <person name="Chapman S.B."/>
            <person name="Priest M."/>
            <person name="Young S.K."/>
            <person name="Wortman J."/>
            <person name="Nusbaum C."/>
            <person name="Birren B."/>
        </authorList>
    </citation>
    <scope>NUCLEOTIDE SEQUENCE [LARGE SCALE GENOMIC DNA]</scope>
    <source>
        <strain evidence="3 4">CBS 40295</strain>
    </source>
</reference>
<keyword evidence="4" id="KW-1185">Reference proteome</keyword>